<gene>
    <name evidence="1" type="ORF">PGIGA_G00189270</name>
</gene>
<dbReference type="Proteomes" id="UP000829447">
    <property type="component" value="Linkage Group LG3"/>
</dbReference>
<proteinExistence type="predicted"/>
<protein>
    <submittedName>
        <fullName evidence="1">Uncharacterized protein</fullName>
    </submittedName>
</protein>
<comment type="caution">
    <text evidence="1">The sequence shown here is derived from an EMBL/GenBank/DDBJ whole genome shotgun (WGS) entry which is preliminary data.</text>
</comment>
<dbReference type="EMBL" id="CM040456">
    <property type="protein sequence ID" value="MCI4376506.1"/>
    <property type="molecule type" value="Genomic_DNA"/>
</dbReference>
<evidence type="ECO:0000313" key="2">
    <source>
        <dbReference type="Proteomes" id="UP000829447"/>
    </source>
</evidence>
<evidence type="ECO:0000313" key="1">
    <source>
        <dbReference type="EMBL" id="MCI4376506.1"/>
    </source>
</evidence>
<organism evidence="1 2">
    <name type="scientific">Pangasianodon gigas</name>
    <name type="common">Mekong giant catfish</name>
    <name type="synonym">Pangasius gigas</name>
    <dbReference type="NCBI Taxonomy" id="30993"/>
    <lineage>
        <taxon>Eukaryota</taxon>
        <taxon>Metazoa</taxon>
        <taxon>Chordata</taxon>
        <taxon>Craniata</taxon>
        <taxon>Vertebrata</taxon>
        <taxon>Euteleostomi</taxon>
        <taxon>Actinopterygii</taxon>
        <taxon>Neopterygii</taxon>
        <taxon>Teleostei</taxon>
        <taxon>Ostariophysi</taxon>
        <taxon>Siluriformes</taxon>
        <taxon>Pangasiidae</taxon>
        <taxon>Pangasianodon</taxon>
    </lineage>
</organism>
<sequence>MSAWVSSGFSSFLPSPKNMPVGGPRACPRNTGHEAGIHPGWDTSPSQGTMHTHSHLGAITVANPPTGMFLGSGRKSETPEEPMHMHGNSTQTQTQDRTWDPGAKRMSVAPPLRYVSSTGCLGSEKRHTDLKSREVAGFPDDVRR</sequence>
<name>A0ACC5WCS2_PANGG</name>
<reference evidence="1 2" key="1">
    <citation type="journal article" date="2022" name="bioRxiv">
        <title>An ancient truncated duplication of the anti-Mullerian hormone receptor type 2 gene is a potential conserved master sex determinant in the Pangasiidae catfish family.</title>
        <authorList>
            <person name="Wen M."/>
            <person name="Pan Q."/>
            <person name="Jouanno E."/>
            <person name="Montfort J."/>
            <person name="Zahm M."/>
            <person name="Cabau C."/>
            <person name="Klopp C."/>
            <person name="Iampietro C."/>
            <person name="Roques C."/>
            <person name="Bouchez O."/>
            <person name="Castinel A."/>
            <person name="Donnadieu C."/>
            <person name="Parrinello H."/>
            <person name="Poncet C."/>
            <person name="Belmonte E."/>
            <person name="Gautier V."/>
            <person name="Avarre J.-C."/>
            <person name="Dugue R."/>
            <person name="Gustiano R."/>
            <person name="Ha T.T.T."/>
            <person name="Campet M."/>
            <person name="Sriphairoj K."/>
            <person name="Ribolli J."/>
            <person name="de Almeida F.L."/>
            <person name="Desvignes T."/>
            <person name="Postlethwait J.H."/>
            <person name="Bucao C.F."/>
            <person name="Robinson-Rechavi M."/>
            <person name="Bobe J."/>
            <person name="Herpin A."/>
            <person name="Guiguen Y."/>
        </authorList>
    </citation>
    <scope>NUCLEOTIDE SEQUENCE [LARGE SCALE GENOMIC DNA]</scope>
    <source>
        <strain evidence="1">YG-Dec2019</strain>
    </source>
</reference>
<keyword evidence="2" id="KW-1185">Reference proteome</keyword>
<accession>A0ACC5WCS2</accession>